<feature type="compositionally biased region" description="Basic and acidic residues" evidence="2">
    <location>
        <begin position="224"/>
        <end position="241"/>
    </location>
</feature>
<organism evidence="3 4">
    <name type="scientific">Equus przewalskii</name>
    <name type="common">Przewalski's horse</name>
    <name type="synonym">Equus caballus przewalskii</name>
    <dbReference type="NCBI Taxonomy" id="9798"/>
    <lineage>
        <taxon>Eukaryota</taxon>
        <taxon>Metazoa</taxon>
        <taxon>Chordata</taxon>
        <taxon>Craniata</taxon>
        <taxon>Vertebrata</taxon>
        <taxon>Euteleostomi</taxon>
        <taxon>Mammalia</taxon>
        <taxon>Eutheria</taxon>
        <taxon>Laurasiatheria</taxon>
        <taxon>Perissodactyla</taxon>
        <taxon>Equidae</taxon>
        <taxon>Equus</taxon>
    </lineage>
</organism>
<feature type="region of interest" description="Disordered" evidence="2">
    <location>
        <begin position="218"/>
        <end position="254"/>
    </location>
</feature>
<evidence type="ECO:0000256" key="1">
    <source>
        <dbReference type="SAM" id="Coils"/>
    </source>
</evidence>
<feature type="coiled-coil region" evidence="1">
    <location>
        <begin position="165"/>
        <end position="217"/>
    </location>
</feature>
<dbReference type="GeneID" id="139079911"/>
<gene>
    <name evidence="4" type="primary">LOC139079911</name>
</gene>
<keyword evidence="3" id="KW-1185">Reference proteome</keyword>
<proteinExistence type="predicted"/>
<feature type="compositionally biased region" description="Basic and acidic residues" evidence="2">
    <location>
        <begin position="129"/>
        <end position="153"/>
    </location>
</feature>
<protein>
    <submittedName>
        <fullName evidence="4">Uncharacterized protein</fullName>
    </submittedName>
</protein>
<accession>A0ABM4MLZ4</accession>
<dbReference type="Proteomes" id="UP001652662">
    <property type="component" value="Chromosome 27"/>
</dbReference>
<reference evidence="4" key="1">
    <citation type="submission" date="2025-08" db="UniProtKB">
        <authorList>
            <consortium name="RefSeq"/>
        </authorList>
    </citation>
    <scope>IDENTIFICATION</scope>
    <source>
        <tissue evidence="4">Blood</tissue>
    </source>
</reference>
<sequence>MGGLLPARASAVQLILGRLWGALQGISGSVRHILALPAFPWETLVGTVVPVLIVQRRHALRSVKALGKRCSATTGACDTHRPPGMKASALSLQVLCTSAINTDLSKWSLQAAVHLLEELQKSQPPKPSRVTDERPTLKASEKDAGQFHKKTTDDLNENTHFPERVELLEQGILRWKQRVQEKEKEKERWERSNAQRKQALKDQLSRLQAVAESLRESILSPDLLGDRVDGRNSDMEQKTEAELEINPSVRQQLV</sequence>
<evidence type="ECO:0000313" key="3">
    <source>
        <dbReference type="Proteomes" id="UP001652662"/>
    </source>
</evidence>
<keyword evidence="1" id="KW-0175">Coiled coil</keyword>
<feature type="region of interest" description="Disordered" evidence="2">
    <location>
        <begin position="120"/>
        <end position="156"/>
    </location>
</feature>
<name>A0ABM4MLZ4_EQUPR</name>
<evidence type="ECO:0000313" key="4">
    <source>
        <dbReference type="RefSeq" id="XP_070453704.1"/>
    </source>
</evidence>
<evidence type="ECO:0000256" key="2">
    <source>
        <dbReference type="SAM" id="MobiDB-lite"/>
    </source>
</evidence>
<dbReference type="RefSeq" id="XP_070453704.1">
    <property type="nucleotide sequence ID" value="XM_070597603.1"/>
</dbReference>